<comment type="function">
    <text evidence="8">Involved in the biosynthesis of the chorismate, which leads to the biosynthesis of aromatic amino acids. Catalyzes the reversible NADPH linked reduction of 3-dehydroshikimate (DHSA) to yield shikimate (SA).</text>
</comment>
<feature type="active site" description="Proton acceptor" evidence="8">
    <location>
        <position position="71"/>
    </location>
</feature>
<evidence type="ECO:0000256" key="8">
    <source>
        <dbReference type="HAMAP-Rule" id="MF_00222"/>
    </source>
</evidence>
<proteinExistence type="inferred from homology"/>
<feature type="domain" description="SDH C-terminal" evidence="11">
    <location>
        <begin position="248"/>
        <end position="277"/>
    </location>
</feature>
<dbReference type="Pfam" id="PF18317">
    <property type="entry name" value="SDH_C"/>
    <property type="match status" value="1"/>
</dbReference>
<dbReference type="SUPFAM" id="SSF53223">
    <property type="entry name" value="Aminoacid dehydrogenase-like, N-terminal domain"/>
    <property type="match status" value="1"/>
</dbReference>
<dbReference type="SUPFAM" id="SSF51735">
    <property type="entry name" value="NAD(P)-binding Rossmann-fold domains"/>
    <property type="match status" value="1"/>
</dbReference>
<dbReference type="STRING" id="1763535.LPB072_06665"/>
<evidence type="ECO:0000256" key="3">
    <source>
        <dbReference type="ARBA" id="ARBA00022605"/>
    </source>
</evidence>
<feature type="binding site" evidence="8">
    <location>
        <position position="108"/>
    </location>
    <ligand>
        <name>shikimate</name>
        <dbReference type="ChEBI" id="CHEBI:36208"/>
    </ligand>
</feature>
<keyword evidence="3 8" id="KW-0028">Amino-acid biosynthesis</keyword>
<dbReference type="AlphaFoldDB" id="A0A167HB84"/>
<evidence type="ECO:0000313" key="13">
    <source>
        <dbReference type="EMBL" id="OAD40642.1"/>
    </source>
</evidence>
<evidence type="ECO:0000256" key="2">
    <source>
        <dbReference type="ARBA" id="ARBA00012962"/>
    </source>
</evidence>
<evidence type="ECO:0000259" key="11">
    <source>
        <dbReference type="Pfam" id="PF18317"/>
    </source>
</evidence>
<dbReference type="GO" id="GO:0004764">
    <property type="term" value="F:shikimate 3-dehydrogenase (NADP+) activity"/>
    <property type="evidence" value="ECO:0007669"/>
    <property type="project" value="UniProtKB-UniRule"/>
</dbReference>
<dbReference type="RefSeq" id="WP_066093626.1">
    <property type="nucleotide sequence ID" value="NZ_CP017476.1"/>
</dbReference>
<feature type="domain" description="Shikimate dehydrogenase substrate binding N-terminal" evidence="10">
    <location>
        <begin position="24"/>
        <end position="94"/>
    </location>
</feature>
<accession>A0A167HB84</accession>
<feature type="binding site" evidence="8">
    <location>
        <begin position="131"/>
        <end position="135"/>
    </location>
    <ligand>
        <name>NADP(+)</name>
        <dbReference type="ChEBI" id="CHEBI:58349"/>
    </ligand>
</feature>
<comment type="pathway">
    <text evidence="1 8">Metabolic intermediate biosynthesis; chorismate biosynthesis; chorismate from D-erythrose 4-phosphate and phosphoenolpyruvate: step 4/7.</text>
</comment>
<dbReference type="PANTHER" id="PTHR21089">
    <property type="entry name" value="SHIKIMATE DEHYDROGENASE"/>
    <property type="match status" value="1"/>
</dbReference>
<evidence type="ECO:0000259" key="9">
    <source>
        <dbReference type="Pfam" id="PF01488"/>
    </source>
</evidence>
<gene>
    <name evidence="8" type="primary">aroE</name>
    <name evidence="12" type="ORF">LPB072_06665</name>
    <name evidence="13" type="ORF">LPB72_16150</name>
</gene>
<dbReference type="Gene3D" id="3.40.50.10860">
    <property type="entry name" value="Leucine Dehydrogenase, chain A, domain 1"/>
    <property type="match status" value="1"/>
</dbReference>
<dbReference type="InterPro" id="IPR036291">
    <property type="entry name" value="NAD(P)-bd_dom_sf"/>
</dbReference>
<dbReference type="Gene3D" id="3.40.50.720">
    <property type="entry name" value="NAD(P)-binding Rossmann-like Domain"/>
    <property type="match status" value="1"/>
</dbReference>
<evidence type="ECO:0000256" key="4">
    <source>
        <dbReference type="ARBA" id="ARBA00022857"/>
    </source>
</evidence>
<evidence type="ECO:0000259" key="10">
    <source>
        <dbReference type="Pfam" id="PF08501"/>
    </source>
</evidence>
<dbReference type="InterPro" id="IPR011342">
    <property type="entry name" value="Shikimate_DH"/>
</dbReference>
<comment type="catalytic activity">
    <reaction evidence="7 8">
        <text>shikimate + NADP(+) = 3-dehydroshikimate + NADPH + H(+)</text>
        <dbReference type="Rhea" id="RHEA:17737"/>
        <dbReference type="ChEBI" id="CHEBI:15378"/>
        <dbReference type="ChEBI" id="CHEBI:16630"/>
        <dbReference type="ChEBI" id="CHEBI:36208"/>
        <dbReference type="ChEBI" id="CHEBI:57783"/>
        <dbReference type="ChEBI" id="CHEBI:58349"/>
        <dbReference type="EC" id="1.1.1.25"/>
    </reaction>
</comment>
<dbReference type="PANTHER" id="PTHR21089:SF1">
    <property type="entry name" value="BIFUNCTIONAL 3-DEHYDROQUINATE DEHYDRATASE_SHIKIMATE DEHYDROGENASE, CHLOROPLASTIC"/>
    <property type="match status" value="1"/>
</dbReference>
<comment type="caution">
    <text evidence="8">Lacks conserved residue(s) required for the propagation of feature annotation.</text>
</comment>
<sequence>MSAQFLHQITGSFSQPSGENPTVAMVEAAYRHHGLPWRYINCDVAPADLAAAVSGARAMGWVGFNCSMPHKVAVIQHLDGLAPSAQIIGAVNTVVRNAAGKWIGENTDGKGFVQALREVIDLPGKTALILGAGGAARAVAVELALAGVTRIDVVNRSATQGESLVSLINERTSAQAHFRAWDAVLQIPPGTGVLVNTTSVGLGAPDDELSIDWGSLHAGIVVADAIPNPPRTHLVRTAKAKGCITIDGLGILVNQGAIAFRLWTGVEANRGVMRWALERVLGLAG</sequence>
<dbReference type="InterPro" id="IPR022893">
    <property type="entry name" value="Shikimate_DH_fam"/>
</dbReference>
<keyword evidence="4 8" id="KW-0521">NADP</keyword>
<reference evidence="13 14" key="1">
    <citation type="submission" date="2016-02" db="EMBL/GenBank/DDBJ databases">
        <title>Draft genome sequence of Hydrogenophaga sp. LPB0072.</title>
        <authorList>
            <person name="Shin S.-K."/>
            <person name="Yi H."/>
        </authorList>
    </citation>
    <scope>NUCLEOTIDE SEQUENCE [LARGE SCALE GENOMIC DNA]</scope>
    <source>
        <strain evidence="13 14">LPB0072</strain>
    </source>
</reference>
<reference evidence="12 15" key="2">
    <citation type="submission" date="2016-10" db="EMBL/GenBank/DDBJ databases">
        <title>Hydorgenophaga sp. LPB0072 isolated from gastropod.</title>
        <authorList>
            <person name="Kim E."/>
            <person name="Yi H."/>
        </authorList>
    </citation>
    <scope>NUCLEOTIDE SEQUENCE [LARGE SCALE GENOMIC DNA]</scope>
    <source>
        <strain evidence="12 15">LPB0072</strain>
    </source>
</reference>
<dbReference type="GO" id="GO:0009073">
    <property type="term" value="P:aromatic amino acid family biosynthetic process"/>
    <property type="evidence" value="ECO:0007669"/>
    <property type="project" value="UniProtKB-KW"/>
</dbReference>
<dbReference type="InterPro" id="IPR041121">
    <property type="entry name" value="SDH_C"/>
</dbReference>
<dbReference type="InterPro" id="IPR046346">
    <property type="entry name" value="Aminoacid_DH-like_N_sf"/>
</dbReference>
<evidence type="ECO:0000256" key="1">
    <source>
        <dbReference type="ARBA" id="ARBA00004871"/>
    </source>
</evidence>
<evidence type="ECO:0000256" key="6">
    <source>
        <dbReference type="ARBA" id="ARBA00023141"/>
    </source>
</evidence>
<keyword evidence="6 8" id="KW-0057">Aromatic amino acid biosynthesis</keyword>
<dbReference type="HAMAP" id="MF_00222">
    <property type="entry name" value="Shikimate_DH_AroE"/>
    <property type="match status" value="1"/>
</dbReference>
<dbReference type="GO" id="GO:0008652">
    <property type="term" value="P:amino acid biosynthetic process"/>
    <property type="evidence" value="ECO:0007669"/>
    <property type="project" value="UniProtKB-KW"/>
</dbReference>
<evidence type="ECO:0000313" key="12">
    <source>
        <dbReference type="EMBL" id="AOW15438.1"/>
    </source>
</evidence>
<evidence type="ECO:0000313" key="15">
    <source>
        <dbReference type="Proteomes" id="UP000185680"/>
    </source>
</evidence>
<dbReference type="OrthoDB" id="9776868at2"/>
<dbReference type="EMBL" id="LVWD01000030">
    <property type="protein sequence ID" value="OAD40642.1"/>
    <property type="molecule type" value="Genomic_DNA"/>
</dbReference>
<name>A0A167HB84_9BURK</name>
<organism evidence="12 15">
    <name type="scientific">Hydrogenophaga crassostreae</name>
    <dbReference type="NCBI Taxonomy" id="1763535"/>
    <lineage>
        <taxon>Bacteria</taxon>
        <taxon>Pseudomonadati</taxon>
        <taxon>Pseudomonadota</taxon>
        <taxon>Betaproteobacteria</taxon>
        <taxon>Burkholderiales</taxon>
        <taxon>Comamonadaceae</taxon>
        <taxon>Hydrogenophaga</taxon>
    </lineage>
</organism>
<comment type="similarity">
    <text evidence="8">Belongs to the shikimate dehydrogenase family.</text>
</comment>
<dbReference type="EC" id="1.1.1.25" evidence="2 8"/>
<feature type="binding site" evidence="8">
    <location>
        <position position="92"/>
    </location>
    <ligand>
        <name>shikimate</name>
        <dbReference type="ChEBI" id="CHEBI:36208"/>
    </ligand>
</feature>
<dbReference type="UniPathway" id="UPA00053">
    <property type="reaction ID" value="UER00087"/>
</dbReference>
<dbReference type="InterPro" id="IPR006151">
    <property type="entry name" value="Shikm_DH/Glu-tRNA_Rdtase"/>
</dbReference>
<dbReference type="InterPro" id="IPR013708">
    <property type="entry name" value="Shikimate_DH-bd_N"/>
</dbReference>
<feature type="binding site" evidence="8">
    <location>
        <position position="255"/>
    </location>
    <ligand>
        <name>shikimate</name>
        <dbReference type="ChEBI" id="CHEBI:36208"/>
    </ligand>
</feature>
<dbReference type="GO" id="GO:0009423">
    <property type="term" value="P:chorismate biosynthetic process"/>
    <property type="evidence" value="ECO:0007669"/>
    <property type="project" value="UniProtKB-UniRule"/>
</dbReference>
<evidence type="ECO:0000256" key="5">
    <source>
        <dbReference type="ARBA" id="ARBA00023002"/>
    </source>
</evidence>
<keyword evidence="5 8" id="KW-0560">Oxidoreductase</keyword>
<feature type="binding site" evidence="8">
    <location>
        <position position="225"/>
    </location>
    <ligand>
        <name>NADP(+)</name>
        <dbReference type="ChEBI" id="CHEBI:58349"/>
    </ligand>
</feature>
<dbReference type="Pfam" id="PF08501">
    <property type="entry name" value="Shikimate_dh_N"/>
    <property type="match status" value="1"/>
</dbReference>
<dbReference type="GO" id="GO:0050661">
    <property type="term" value="F:NADP binding"/>
    <property type="evidence" value="ECO:0007669"/>
    <property type="project" value="InterPro"/>
</dbReference>
<protein>
    <recommendedName>
        <fullName evidence="2 8">Shikimate dehydrogenase (NADP(+))</fullName>
        <shortName evidence="8">SDH</shortName>
        <ecNumber evidence="2 8">1.1.1.25</ecNumber>
    </recommendedName>
</protein>
<dbReference type="KEGG" id="hyl:LPB072_06665"/>
<dbReference type="Pfam" id="PF01488">
    <property type="entry name" value="Shikimate_DH"/>
    <property type="match status" value="1"/>
</dbReference>
<dbReference type="NCBIfam" id="TIGR00507">
    <property type="entry name" value="aroE"/>
    <property type="match status" value="1"/>
</dbReference>
<comment type="subunit">
    <text evidence="8">Homodimer.</text>
</comment>
<evidence type="ECO:0000256" key="7">
    <source>
        <dbReference type="ARBA" id="ARBA00049442"/>
    </source>
</evidence>
<dbReference type="CDD" id="cd01065">
    <property type="entry name" value="NAD_bind_Shikimate_DH"/>
    <property type="match status" value="1"/>
</dbReference>
<feature type="binding site" evidence="8">
    <location>
        <position position="67"/>
    </location>
    <ligand>
        <name>shikimate</name>
        <dbReference type="ChEBI" id="CHEBI:36208"/>
    </ligand>
</feature>
<dbReference type="Proteomes" id="UP000185657">
    <property type="component" value="Unassembled WGS sequence"/>
</dbReference>
<keyword evidence="14" id="KW-1185">Reference proteome</keyword>
<dbReference type="Proteomes" id="UP000185680">
    <property type="component" value="Chromosome"/>
</dbReference>
<evidence type="ECO:0000313" key="14">
    <source>
        <dbReference type="Proteomes" id="UP000185657"/>
    </source>
</evidence>
<dbReference type="EMBL" id="CP017476">
    <property type="protein sequence ID" value="AOW15438.1"/>
    <property type="molecule type" value="Genomic_DNA"/>
</dbReference>
<dbReference type="GO" id="GO:0019632">
    <property type="term" value="P:shikimate metabolic process"/>
    <property type="evidence" value="ECO:0007669"/>
    <property type="project" value="InterPro"/>
</dbReference>
<feature type="binding site" evidence="8">
    <location>
        <position position="248"/>
    </location>
    <ligand>
        <name>NADP(+)</name>
        <dbReference type="ChEBI" id="CHEBI:58349"/>
    </ligand>
</feature>
<feature type="domain" description="Quinate/shikimate 5-dehydrogenase/glutamyl-tRNA reductase" evidence="9">
    <location>
        <begin position="118"/>
        <end position="176"/>
    </location>
</feature>